<dbReference type="Proteomes" id="UP000799437">
    <property type="component" value="Unassembled WGS sequence"/>
</dbReference>
<gene>
    <name evidence="1" type="ORF">EJ05DRAFT_358907</name>
</gene>
<evidence type="ECO:0000313" key="2">
    <source>
        <dbReference type="Proteomes" id="UP000799437"/>
    </source>
</evidence>
<accession>A0A6A6W6X5</accession>
<name>A0A6A6W6X5_9PEZI</name>
<dbReference type="AlphaFoldDB" id="A0A6A6W6X5"/>
<dbReference type="EMBL" id="ML996571">
    <property type="protein sequence ID" value="KAF2758612.1"/>
    <property type="molecule type" value="Genomic_DNA"/>
</dbReference>
<proteinExistence type="predicted"/>
<dbReference type="GeneID" id="54482103"/>
<keyword evidence="2" id="KW-1185">Reference proteome</keyword>
<organism evidence="1 2">
    <name type="scientific">Pseudovirgaria hyperparasitica</name>
    <dbReference type="NCBI Taxonomy" id="470096"/>
    <lineage>
        <taxon>Eukaryota</taxon>
        <taxon>Fungi</taxon>
        <taxon>Dikarya</taxon>
        <taxon>Ascomycota</taxon>
        <taxon>Pezizomycotina</taxon>
        <taxon>Dothideomycetes</taxon>
        <taxon>Dothideomycetes incertae sedis</taxon>
        <taxon>Acrospermales</taxon>
        <taxon>Acrospermaceae</taxon>
        <taxon>Pseudovirgaria</taxon>
    </lineage>
</organism>
<protein>
    <submittedName>
        <fullName evidence="1">Uncharacterized protein</fullName>
    </submittedName>
</protein>
<reference evidence="1" key="1">
    <citation type="journal article" date="2020" name="Stud. Mycol.">
        <title>101 Dothideomycetes genomes: a test case for predicting lifestyles and emergence of pathogens.</title>
        <authorList>
            <person name="Haridas S."/>
            <person name="Albert R."/>
            <person name="Binder M."/>
            <person name="Bloem J."/>
            <person name="Labutti K."/>
            <person name="Salamov A."/>
            <person name="Andreopoulos B."/>
            <person name="Baker S."/>
            <person name="Barry K."/>
            <person name="Bills G."/>
            <person name="Bluhm B."/>
            <person name="Cannon C."/>
            <person name="Castanera R."/>
            <person name="Culley D."/>
            <person name="Daum C."/>
            <person name="Ezra D."/>
            <person name="Gonzalez J."/>
            <person name="Henrissat B."/>
            <person name="Kuo A."/>
            <person name="Liang C."/>
            <person name="Lipzen A."/>
            <person name="Lutzoni F."/>
            <person name="Magnuson J."/>
            <person name="Mondo S."/>
            <person name="Nolan M."/>
            <person name="Ohm R."/>
            <person name="Pangilinan J."/>
            <person name="Park H.-J."/>
            <person name="Ramirez L."/>
            <person name="Alfaro M."/>
            <person name="Sun H."/>
            <person name="Tritt A."/>
            <person name="Yoshinaga Y."/>
            <person name="Zwiers L.-H."/>
            <person name="Turgeon B."/>
            <person name="Goodwin S."/>
            <person name="Spatafora J."/>
            <person name="Crous P."/>
            <person name="Grigoriev I."/>
        </authorList>
    </citation>
    <scope>NUCLEOTIDE SEQUENCE</scope>
    <source>
        <strain evidence="1">CBS 121739</strain>
    </source>
</reference>
<sequence>MLQSLTTIHPLFQPGPWYFFLFCFVRCCYCQGSSFHHMEPRMSLLQSQRMSDNGRMSRGCTGCLKKEIRWVHRMWNSGGLGVGRQPYDRDLSVERLLQTATIVCISTTTITSRTTLSLKNLNLCLNLIRL</sequence>
<evidence type="ECO:0000313" key="1">
    <source>
        <dbReference type="EMBL" id="KAF2758612.1"/>
    </source>
</evidence>
<dbReference type="RefSeq" id="XP_033601063.1">
    <property type="nucleotide sequence ID" value="XM_033741049.1"/>
</dbReference>